<keyword evidence="6 7" id="KW-0819">tRNA processing</keyword>
<dbReference type="InterPro" id="IPR003358">
    <property type="entry name" value="tRNA_(Gua-N-7)_MeTrfase_Trmb"/>
</dbReference>
<keyword evidence="5 7" id="KW-0949">S-adenosyl-L-methionine</keyword>
<dbReference type="Pfam" id="PF02390">
    <property type="entry name" value="Methyltransf_4"/>
    <property type="match status" value="1"/>
</dbReference>
<dbReference type="EC" id="2.1.1.33" evidence="7"/>
<feature type="binding site" evidence="7">
    <location>
        <position position="49"/>
    </location>
    <ligand>
        <name>S-adenosyl-L-methionine</name>
        <dbReference type="ChEBI" id="CHEBI:59789"/>
    </ligand>
</feature>
<comment type="pathway">
    <text evidence="7">tRNA modification; N(7)-methylguanine-tRNA biosynthesis.</text>
</comment>
<organism evidence="8 9">
    <name type="scientific">Thermosulfidibacter takaii (strain DSM 17441 / JCM 13301 / NBRC 103674 / ABI70S6)</name>
    <dbReference type="NCBI Taxonomy" id="1298851"/>
    <lineage>
        <taxon>Bacteria</taxon>
        <taxon>Pseudomonadati</taxon>
        <taxon>Thermosulfidibacterota</taxon>
        <taxon>Thermosulfidibacteria</taxon>
        <taxon>Thermosulfidibacterales</taxon>
        <taxon>Thermosulfidibacteraceae</taxon>
    </lineage>
</organism>
<keyword evidence="9" id="KW-1185">Reference proteome</keyword>
<evidence type="ECO:0000313" key="8">
    <source>
        <dbReference type="EMBL" id="BAT71836.1"/>
    </source>
</evidence>
<evidence type="ECO:0000256" key="3">
    <source>
        <dbReference type="ARBA" id="ARBA00022603"/>
    </source>
</evidence>
<comment type="similarity">
    <text evidence="7">Belongs to the class I-like SAM-binding methyltransferase superfamily. TrmB family.</text>
</comment>
<dbReference type="CDD" id="cd02440">
    <property type="entry name" value="AdoMet_MTases"/>
    <property type="match status" value="1"/>
</dbReference>
<dbReference type="PANTHER" id="PTHR23417">
    <property type="entry name" value="3-DEOXY-D-MANNO-OCTULOSONIC-ACID TRANSFERASE/TRNA GUANINE-N 7 - -METHYLTRANSFERASE"/>
    <property type="match status" value="1"/>
</dbReference>
<proteinExistence type="inferred from homology"/>
<dbReference type="STRING" id="1298851.TST_1042"/>
<dbReference type="Gene3D" id="3.40.50.150">
    <property type="entry name" value="Vaccinia Virus protein VP39"/>
    <property type="match status" value="1"/>
</dbReference>
<comment type="caution">
    <text evidence="7">Lacks conserved residue(s) required for the propagation of feature annotation.</text>
</comment>
<dbReference type="OrthoDB" id="9802090at2"/>
<accession>A0A0S3QU57</accession>
<evidence type="ECO:0000256" key="5">
    <source>
        <dbReference type="ARBA" id="ARBA00022691"/>
    </source>
</evidence>
<comment type="function">
    <text evidence="2 7">Catalyzes the formation of N(7)-methylguanine at position 46 (m7G46) in tRNA.</text>
</comment>
<dbReference type="PANTHER" id="PTHR23417:SF14">
    <property type="entry name" value="PENTACOTRIPEPTIDE-REPEAT REGION OF PRORP DOMAIN-CONTAINING PROTEIN"/>
    <property type="match status" value="1"/>
</dbReference>
<evidence type="ECO:0000256" key="4">
    <source>
        <dbReference type="ARBA" id="ARBA00022679"/>
    </source>
</evidence>
<keyword evidence="3 7" id="KW-0489">Methyltransferase</keyword>
<dbReference type="GO" id="GO:0008176">
    <property type="term" value="F:tRNA (guanine(46)-N7)-methyltransferase activity"/>
    <property type="evidence" value="ECO:0007669"/>
    <property type="project" value="UniProtKB-UniRule"/>
</dbReference>
<feature type="binding site" evidence="7">
    <location>
        <position position="96"/>
    </location>
    <ligand>
        <name>S-adenosyl-L-methionine</name>
        <dbReference type="ChEBI" id="CHEBI:59789"/>
    </ligand>
</feature>
<name>A0A0S3QU57_THET7</name>
<evidence type="ECO:0000256" key="2">
    <source>
        <dbReference type="ARBA" id="ARBA00003015"/>
    </source>
</evidence>
<dbReference type="KEGG" id="ttk:TST_1042"/>
<dbReference type="HAMAP" id="MF_01057">
    <property type="entry name" value="tRNA_methyltr_TrmB"/>
    <property type="match status" value="1"/>
</dbReference>
<dbReference type="InterPro" id="IPR055361">
    <property type="entry name" value="tRNA_methyltr_TrmB_bact"/>
</dbReference>
<evidence type="ECO:0000256" key="7">
    <source>
        <dbReference type="HAMAP-Rule" id="MF_01057"/>
    </source>
</evidence>
<dbReference type="InterPro" id="IPR029063">
    <property type="entry name" value="SAM-dependent_MTases_sf"/>
</dbReference>
<feature type="binding site" evidence="7">
    <location>
        <position position="130"/>
    </location>
    <ligand>
        <name>substrate</name>
    </ligand>
</feature>
<evidence type="ECO:0000313" key="9">
    <source>
        <dbReference type="Proteomes" id="UP000063234"/>
    </source>
</evidence>
<evidence type="ECO:0000256" key="1">
    <source>
        <dbReference type="ARBA" id="ARBA00000142"/>
    </source>
</evidence>
<dbReference type="PROSITE" id="PS51625">
    <property type="entry name" value="SAM_MT_TRMB"/>
    <property type="match status" value="1"/>
</dbReference>
<reference evidence="9" key="1">
    <citation type="journal article" date="2018" name="Science">
        <title>A primordial and reversible TCA cycle in a facultatively chemolithoautotrophic thermophile.</title>
        <authorList>
            <person name="Nunoura T."/>
            <person name="Chikaraishi Y."/>
            <person name="Izaki R."/>
            <person name="Suwa T."/>
            <person name="Sato T."/>
            <person name="Harada T."/>
            <person name="Mori K."/>
            <person name="Kato Y."/>
            <person name="Miyazaki M."/>
            <person name="Shimamura S."/>
            <person name="Yanagawa K."/>
            <person name="Shuto A."/>
            <person name="Ohkouchi N."/>
            <person name="Fujita N."/>
            <person name="Takaki Y."/>
            <person name="Atomi H."/>
            <person name="Takai K."/>
        </authorList>
    </citation>
    <scope>NUCLEOTIDE SEQUENCE [LARGE SCALE GENOMIC DNA]</scope>
    <source>
        <strain evidence="9">DSM 17441 / JCM 13301 / NBRC 103674 / ABI70S6</strain>
    </source>
</reference>
<dbReference type="RefSeq" id="WP_083498608.1">
    <property type="nucleotide sequence ID" value="NZ_AP013035.1"/>
</dbReference>
<dbReference type="AlphaFoldDB" id="A0A0S3QU57"/>
<keyword evidence="4 7" id="KW-0808">Transferase</keyword>
<feature type="binding site" evidence="7">
    <location>
        <position position="23"/>
    </location>
    <ligand>
        <name>S-adenosyl-L-methionine</name>
        <dbReference type="ChEBI" id="CHEBI:59789"/>
    </ligand>
</feature>
<dbReference type="EMBL" id="AP013035">
    <property type="protein sequence ID" value="BAT71836.1"/>
    <property type="molecule type" value="Genomic_DNA"/>
</dbReference>
<evidence type="ECO:0000256" key="6">
    <source>
        <dbReference type="ARBA" id="ARBA00022694"/>
    </source>
</evidence>
<sequence>MVYLTPKEALQKITPIKEGIVLEIGFGNGTFLKWLCENKGENHTIVGIDIANLAFEKARSRLKECDVFLIKSEARFFLKYLAQPGSLDEVYVLFPDPWPKKKKRRLLNEEFARMITAKLKNNGKLYVATDDEDYQNQIWEIFSKHMKANLWEPPVATKYLRKWESMGKGYKAFMFENVNPKHECFRPALEHIEANCNCTLAESTLIRRKNSIAKVDAVFVSSSHKQLIKIIYSEEGFSHKYFFLQQENTIKSLNTWGEVFSPILKEMLEQGS</sequence>
<dbReference type="PATRIC" id="fig|1298851.3.peg.1097"/>
<dbReference type="SUPFAM" id="SSF53335">
    <property type="entry name" value="S-adenosyl-L-methionine-dependent methyltransferases"/>
    <property type="match status" value="1"/>
</dbReference>
<dbReference type="GO" id="GO:0043527">
    <property type="term" value="C:tRNA methyltransferase complex"/>
    <property type="evidence" value="ECO:0007669"/>
    <property type="project" value="TreeGrafter"/>
</dbReference>
<protein>
    <recommendedName>
        <fullName evidence="7">tRNA (guanine-N(7)-)-methyltransferase</fullName>
        <ecNumber evidence="7">2.1.1.33</ecNumber>
    </recommendedName>
    <alternativeName>
        <fullName evidence="7">tRNA (guanine(46)-N(7))-methyltransferase</fullName>
    </alternativeName>
    <alternativeName>
        <fullName evidence="7">tRNA(m7G46)-methyltransferase</fullName>
    </alternativeName>
</protein>
<dbReference type="Proteomes" id="UP000063234">
    <property type="component" value="Chromosome"/>
</dbReference>
<feature type="binding site" evidence="7">
    <location>
        <position position="73"/>
    </location>
    <ligand>
        <name>S-adenosyl-L-methionine</name>
        <dbReference type="ChEBI" id="CHEBI:59789"/>
    </ligand>
</feature>
<dbReference type="UniPathway" id="UPA00989"/>
<comment type="catalytic activity">
    <reaction evidence="1 7">
        <text>guanosine(46) in tRNA + S-adenosyl-L-methionine = N(7)-methylguanosine(46) in tRNA + S-adenosyl-L-homocysteine</text>
        <dbReference type="Rhea" id="RHEA:42708"/>
        <dbReference type="Rhea" id="RHEA-COMP:10188"/>
        <dbReference type="Rhea" id="RHEA-COMP:10189"/>
        <dbReference type="ChEBI" id="CHEBI:57856"/>
        <dbReference type="ChEBI" id="CHEBI:59789"/>
        <dbReference type="ChEBI" id="CHEBI:74269"/>
        <dbReference type="ChEBI" id="CHEBI:74480"/>
        <dbReference type="EC" id="2.1.1.33"/>
    </reaction>
</comment>
<gene>
    <name evidence="7 8" type="primary">trmB</name>
    <name evidence="8" type="ORF">TST_1042</name>
</gene>
<feature type="binding site" evidence="7">
    <location>
        <position position="100"/>
    </location>
    <ligand>
        <name>substrate</name>
    </ligand>
</feature>